<dbReference type="PROSITE" id="PS00028">
    <property type="entry name" value="ZINC_FINGER_C2H2_1"/>
    <property type="match status" value="5"/>
</dbReference>
<accession>A0A6P8IL37</accession>
<feature type="region of interest" description="Disordered" evidence="8">
    <location>
        <begin position="284"/>
        <end position="340"/>
    </location>
</feature>
<feature type="domain" description="C2H2-type" evidence="9">
    <location>
        <begin position="525"/>
        <end position="553"/>
    </location>
</feature>
<keyword evidence="6" id="KW-0539">Nucleus</keyword>
<dbReference type="SUPFAM" id="SSF57667">
    <property type="entry name" value="beta-beta-alpha zinc fingers"/>
    <property type="match status" value="4"/>
</dbReference>
<evidence type="ECO:0000256" key="1">
    <source>
        <dbReference type="ARBA" id="ARBA00004123"/>
    </source>
</evidence>
<evidence type="ECO:0000259" key="9">
    <source>
        <dbReference type="PROSITE" id="PS50157"/>
    </source>
</evidence>
<reference evidence="11" key="1">
    <citation type="submission" date="2025-08" db="UniProtKB">
        <authorList>
            <consortium name="RefSeq"/>
        </authorList>
    </citation>
    <scope>IDENTIFICATION</scope>
    <source>
        <tissue evidence="11">Tentacle</tissue>
    </source>
</reference>
<dbReference type="FunFam" id="3.30.160.60:FF:000065">
    <property type="entry name" value="B-cell CLL/lymphoma 6, member B"/>
    <property type="match status" value="1"/>
</dbReference>
<evidence type="ECO:0000256" key="2">
    <source>
        <dbReference type="ARBA" id="ARBA00022723"/>
    </source>
</evidence>
<dbReference type="InterPro" id="IPR036236">
    <property type="entry name" value="Znf_C2H2_sf"/>
</dbReference>
<dbReference type="Gene3D" id="3.30.160.60">
    <property type="entry name" value="Classic Zinc Finger"/>
    <property type="match status" value="6"/>
</dbReference>
<evidence type="ECO:0000256" key="4">
    <source>
        <dbReference type="ARBA" id="ARBA00022771"/>
    </source>
</evidence>
<name>A0A6P8IL37_ACTTE</name>
<feature type="compositionally biased region" description="Polar residues" evidence="8">
    <location>
        <begin position="92"/>
        <end position="117"/>
    </location>
</feature>
<feature type="domain" description="C2H2-type" evidence="9">
    <location>
        <begin position="397"/>
        <end position="425"/>
    </location>
</feature>
<proteinExistence type="predicted"/>
<dbReference type="PANTHER" id="PTHR16515">
    <property type="entry name" value="PR DOMAIN ZINC FINGER PROTEIN"/>
    <property type="match status" value="1"/>
</dbReference>
<comment type="subcellular location">
    <subcellularLocation>
        <location evidence="1">Nucleus</location>
    </subcellularLocation>
</comment>
<dbReference type="InterPro" id="IPR050331">
    <property type="entry name" value="Zinc_finger"/>
</dbReference>
<dbReference type="RefSeq" id="XP_031567676.1">
    <property type="nucleotide sequence ID" value="XM_031711816.1"/>
</dbReference>
<feature type="region of interest" description="Disordered" evidence="8">
    <location>
        <begin position="17"/>
        <end position="117"/>
    </location>
</feature>
<keyword evidence="4 7" id="KW-0863">Zinc-finger</keyword>
<feature type="compositionally biased region" description="Low complexity" evidence="8">
    <location>
        <begin position="54"/>
        <end position="66"/>
    </location>
</feature>
<dbReference type="PANTHER" id="PTHR16515:SF66">
    <property type="entry name" value="C2H2-TYPE DOMAIN-CONTAINING PROTEIN"/>
    <property type="match status" value="1"/>
</dbReference>
<dbReference type="FunFam" id="3.30.160.60:FF:000624">
    <property type="entry name" value="zinc finger protein 697"/>
    <property type="match status" value="1"/>
</dbReference>
<dbReference type="PROSITE" id="PS50157">
    <property type="entry name" value="ZINC_FINGER_C2H2_2"/>
    <property type="match status" value="6"/>
</dbReference>
<feature type="region of interest" description="Disordered" evidence="8">
    <location>
        <begin position="541"/>
        <end position="561"/>
    </location>
</feature>
<feature type="region of interest" description="Disordered" evidence="8">
    <location>
        <begin position="708"/>
        <end position="727"/>
    </location>
</feature>
<dbReference type="GeneID" id="116302505"/>
<dbReference type="GO" id="GO:0010468">
    <property type="term" value="P:regulation of gene expression"/>
    <property type="evidence" value="ECO:0007669"/>
    <property type="project" value="TreeGrafter"/>
</dbReference>
<dbReference type="InterPro" id="IPR013087">
    <property type="entry name" value="Znf_C2H2_type"/>
</dbReference>
<dbReference type="Pfam" id="PF13894">
    <property type="entry name" value="zf-C2H2_4"/>
    <property type="match status" value="1"/>
</dbReference>
<organism evidence="10 11">
    <name type="scientific">Actinia tenebrosa</name>
    <name type="common">Australian red waratah sea anemone</name>
    <dbReference type="NCBI Taxonomy" id="6105"/>
    <lineage>
        <taxon>Eukaryota</taxon>
        <taxon>Metazoa</taxon>
        <taxon>Cnidaria</taxon>
        <taxon>Anthozoa</taxon>
        <taxon>Hexacorallia</taxon>
        <taxon>Actiniaria</taxon>
        <taxon>Actiniidae</taxon>
        <taxon>Actinia</taxon>
    </lineage>
</organism>
<gene>
    <name evidence="11" type="primary">LOC116302505</name>
</gene>
<feature type="compositionally biased region" description="Polar residues" evidence="8">
    <location>
        <begin position="552"/>
        <end position="561"/>
    </location>
</feature>
<feature type="compositionally biased region" description="Acidic residues" evidence="8">
    <location>
        <begin position="67"/>
        <end position="76"/>
    </location>
</feature>
<protein>
    <submittedName>
        <fullName evidence="11">Zinc finger and BTB domain-containing protein 24-like</fullName>
    </submittedName>
</protein>
<feature type="domain" description="C2H2-type" evidence="9">
    <location>
        <begin position="426"/>
        <end position="458"/>
    </location>
</feature>
<dbReference type="InParanoid" id="A0A6P8IL37"/>
<dbReference type="GO" id="GO:0008270">
    <property type="term" value="F:zinc ion binding"/>
    <property type="evidence" value="ECO:0007669"/>
    <property type="project" value="UniProtKB-KW"/>
</dbReference>
<evidence type="ECO:0000256" key="8">
    <source>
        <dbReference type="SAM" id="MobiDB-lite"/>
    </source>
</evidence>
<feature type="domain" description="C2H2-type" evidence="9">
    <location>
        <begin position="497"/>
        <end position="524"/>
    </location>
</feature>
<evidence type="ECO:0000256" key="5">
    <source>
        <dbReference type="ARBA" id="ARBA00022833"/>
    </source>
</evidence>
<keyword evidence="10" id="KW-1185">Reference proteome</keyword>
<dbReference type="GO" id="GO:0005634">
    <property type="term" value="C:nucleus"/>
    <property type="evidence" value="ECO:0007669"/>
    <property type="project" value="UniProtKB-SubCell"/>
</dbReference>
<dbReference type="SMART" id="SM00355">
    <property type="entry name" value="ZnF_C2H2"/>
    <property type="match status" value="7"/>
</dbReference>
<evidence type="ECO:0000256" key="3">
    <source>
        <dbReference type="ARBA" id="ARBA00022737"/>
    </source>
</evidence>
<keyword evidence="2" id="KW-0479">Metal-binding</keyword>
<dbReference type="AlphaFoldDB" id="A0A6P8IL37"/>
<evidence type="ECO:0000256" key="7">
    <source>
        <dbReference type="PROSITE-ProRule" id="PRU00042"/>
    </source>
</evidence>
<evidence type="ECO:0000313" key="10">
    <source>
        <dbReference type="Proteomes" id="UP000515163"/>
    </source>
</evidence>
<keyword evidence="3" id="KW-0677">Repeat</keyword>
<dbReference type="OrthoDB" id="8117402at2759"/>
<dbReference type="Proteomes" id="UP000515163">
    <property type="component" value="Unplaced"/>
</dbReference>
<dbReference type="FunFam" id="3.30.160.60:FF:000340">
    <property type="entry name" value="zinc finger protein 473 isoform X1"/>
    <property type="match status" value="1"/>
</dbReference>
<dbReference type="Pfam" id="PF00096">
    <property type="entry name" value="zf-C2H2"/>
    <property type="match status" value="5"/>
</dbReference>
<feature type="domain" description="C2H2-type" evidence="9">
    <location>
        <begin position="369"/>
        <end position="396"/>
    </location>
</feature>
<dbReference type="FunFam" id="3.30.160.60:FF:000176">
    <property type="entry name" value="zinc finger protein 70"/>
    <property type="match status" value="1"/>
</dbReference>
<dbReference type="FunFam" id="3.30.160.60:FF:000478">
    <property type="entry name" value="Zinc finger protein 133"/>
    <property type="match status" value="1"/>
</dbReference>
<keyword evidence="5" id="KW-0862">Zinc</keyword>
<evidence type="ECO:0000313" key="11">
    <source>
        <dbReference type="RefSeq" id="XP_031567676.1"/>
    </source>
</evidence>
<dbReference type="KEGG" id="aten:116302505"/>
<feature type="domain" description="C2H2-type" evidence="9">
    <location>
        <begin position="341"/>
        <end position="368"/>
    </location>
</feature>
<evidence type="ECO:0000256" key="6">
    <source>
        <dbReference type="ARBA" id="ARBA00023242"/>
    </source>
</evidence>
<feature type="compositionally biased region" description="Basic and acidic residues" evidence="8">
    <location>
        <begin position="39"/>
        <end position="52"/>
    </location>
</feature>
<sequence>MSFEQVDSGDLASFAAIAESTLANKEGETNPPQEEQEAEKEKSDKSSAKEPENEQTNIEQQQTTQDDTADTTEETSQEYTPEEASQGAEQAAVSTSTAEVTQEVASSESHLPDGQQESTYANLQPIFLAMEMGQTSQHEGQPTTTADISQQTQTLQVSQAITEQGNQLPFSQPSSVLLNSLTTSVAEGSTSVSLQSILQDVVSGIPTTSGTVPAAIITDPSSSTGSYLIVNQNGIPIVRPVLVSNMPENGMSGSETLQVLATGIHGMEGGDSQEPVTVEVSANTDGSSAASGIGDVDPDSSMGMSSEEMSMRVQHHSGSGDEESTPSRLTGGKRKLSDGPRVCEECNKSFKYPSDLKKHLQIHTNVKKFKCDDCGRLFRRLHQLNVHMRIHTGEKPYVCSRCNVAFRHDSTLTMHIRTRHDHLRPFKCDECGNTFGRLSHLRKHVRKVCGNRMNKDRPIAQCRFCEENFPTKGDLRKHVLTCERKEAKVKAKEVTLHVCDQCSKDFASPYNLRRHQLTHTDEKPFQCEVCARQFKEKSSLSKHMKRKHTGVDQGSQTDETGETEYNSVDVIAESAAASGVPIDSDDDQVESMNVTEVASSTVDASTLITDPSEAVRVQGQEDVEMTTIELSLPPGAESHEATALQAAVEALVSASQQQMSMEHSIVVPADPSAGKEIYSNVADVQDNQDVGMVDSTTELVTTEVKATTPEDNQVEYVEANEAPETEA</sequence>